<name>A0ABT0KMP6_9GAMM</name>
<accession>A0ABT0KMP6</accession>
<gene>
    <name evidence="2" type="ORF">L2737_07270</name>
</gene>
<dbReference type="RefSeq" id="WP_248955291.1">
    <property type="nucleotide sequence ID" value="NZ_JAKIKU010000003.1"/>
</dbReference>
<protein>
    <submittedName>
        <fullName evidence="2">DUF3541 domain-containing protein</fullName>
    </submittedName>
</protein>
<comment type="caution">
    <text evidence="2">The sequence shown here is derived from an EMBL/GenBank/DDBJ whole genome shotgun (WGS) entry which is preliminary data.</text>
</comment>
<dbReference type="InterPro" id="IPR021928">
    <property type="entry name" value="DUF3541"/>
</dbReference>
<dbReference type="Proteomes" id="UP001202134">
    <property type="component" value="Unassembled WGS sequence"/>
</dbReference>
<feature type="signal peptide" evidence="1">
    <location>
        <begin position="1"/>
        <end position="27"/>
    </location>
</feature>
<evidence type="ECO:0000313" key="2">
    <source>
        <dbReference type="EMBL" id="MCL1045126.1"/>
    </source>
</evidence>
<organism evidence="2 3">
    <name type="scientific">Shewanella electrodiphila</name>
    <dbReference type="NCBI Taxonomy" id="934143"/>
    <lineage>
        <taxon>Bacteria</taxon>
        <taxon>Pseudomonadati</taxon>
        <taxon>Pseudomonadota</taxon>
        <taxon>Gammaproteobacteria</taxon>
        <taxon>Alteromonadales</taxon>
        <taxon>Shewanellaceae</taxon>
        <taxon>Shewanella</taxon>
    </lineage>
</organism>
<keyword evidence="3" id="KW-1185">Reference proteome</keyword>
<proteinExistence type="predicted"/>
<reference evidence="2 3" key="1">
    <citation type="submission" date="2022-01" db="EMBL/GenBank/DDBJ databases">
        <title>Whole genome-based taxonomy of the Shewanellaceae.</title>
        <authorList>
            <person name="Martin-Rodriguez A.J."/>
        </authorList>
    </citation>
    <scope>NUCLEOTIDE SEQUENCE [LARGE SCALE GENOMIC DNA]</scope>
    <source>
        <strain evidence="2 3">DSM 24955</strain>
    </source>
</reference>
<dbReference type="EMBL" id="JAKIKU010000003">
    <property type="protein sequence ID" value="MCL1045126.1"/>
    <property type="molecule type" value="Genomic_DNA"/>
</dbReference>
<keyword evidence="1" id="KW-0732">Signal</keyword>
<evidence type="ECO:0000256" key="1">
    <source>
        <dbReference type="SAM" id="SignalP"/>
    </source>
</evidence>
<evidence type="ECO:0000313" key="3">
    <source>
        <dbReference type="Proteomes" id="UP001202134"/>
    </source>
</evidence>
<sequence>MLATCKSKSLSCLIGLSFIVSSVSAFAADDPKSTATPLTHQQVRSAIQVNLEQNMYSLPPRIQGHYGLRMYRMTGDEKYTNAALIDLITITERQNYFACNIDKPKFIEQQASEAISVLGKGPRAKARKKALKPFPEFIFYSDILLRYASRTDELGFMGPCHQKMVTALKAYDLKPALTDPKMIKAWAAQLINYAYWAEQLEVGNYVDDYKQAFIAAYPNDKDNELDKRQFRNKLYGMTHFIFAASGYYQQEVSAKEFKWILDYFDDNIDRILTDATDDIISEVGISFYLTGLRDHPVIKKTQNHIAASFNSEYQLIPSPRGNPDMVMGEHRNVLAMMLLDWPETLHKGPYLAETKATKKYLPVQVTPKNVTSKNK</sequence>
<feature type="chain" id="PRO_5046231098" evidence="1">
    <location>
        <begin position="28"/>
        <end position="375"/>
    </location>
</feature>
<dbReference type="Pfam" id="PF12060">
    <property type="entry name" value="DUF3541"/>
    <property type="match status" value="1"/>
</dbReference>